<evidence type="ECO:0000313" key="1">
    <source>
        <dbReference type="EMBL" id="VDN20792.1"/>
    </source>
</evidence>
<name>A0A3P7PLH6_DIBLA</name>
<dbReference type="Proteomes" id="UP000281553">
    <property type="component" value="Unassembled WGS sequence"/>
</dbReference>
<evidence type="ECO:0000313" key="2">
    <source>
        <dbReference type="Proteomes" id="UP000281553"/>
    </source>
</evidence>
<dbReference type="EMBL" id="UYRU01071244">
    <property type="protein sequence ID" value="VDN20792.1"/>
    <property type="molecule type" value="Genomic_DNA"/>
</dbReference>
<accession>A0A3P7PLH6</accession>
<keyword evidence="2" id="KW-1185">Reference proteome</keyword>
<sequence length="101" mass="11126">MAVVNLGQWLNTVVQEVMTSSKPTTESQRVPLTALAPYRDVVNYQHAENISQLQLDVHSGNTSGIVLAENDGKLVDYPACLPPPLTAVRISLNREEVKWTP</sequence>
<protein>
    <submittedName>
        <fullName evidence="1">Uncharacterized protein</fullName>
    </submittedName>
</protein>
<gene>
    <name evidence="1" type="ORF">DILT_LOCUS13698</name>
</gene>
<proteinExistence type="predicted"/>
<dbReference type="AlphaFoldDB" id="A0A3P7PLH6"/>
<organism evidence="1 2">
    <name type="scientific">Dibothriocephalus latus</name>
    <name type="common">Fish tapeworm</name>
    <name type="synonym">Diphyllobothrium latum</name>
    <dbReference type="NCBI Taxonomy" id="60516"/>
    <lineage>
        <taxon>Eukaryota</taxon>
        <taxon>Metazoa</taxon>
        <taxon>Spiralia</taxon>
        <taxon>Lophotrochozoa</taxon>
        <taxon>Platyhelminthes</taxon>
        <taxon>Cestoda</taxon>
        <taxon>Eucestoda</taxon>
        <taxon>Diphyllobothriidea</taxon>
        <taxon>Diphyllobothriidae</taxon>
        <taxon>Dibothriocephalus</taxon>
    </lineage>
</organism>
<reference evidence="1 2" key="1">
    <citation type="submission" date="2018-11" db="EMBL/GenBank/DDBJ databases">
        <authorList>
            <consortium name="Pathogen Informatics"/>
        </authorList>
    </citation>
    <scope>NUCLEOTIDE SEQUENCE [LARGE SCALE GENOMIC DNA]</scope>
</reference>